<feature type="signal peptide" evidence="1">
    <location>
        <begin position="1"/>
        <end position="19"/>
    </location>
</feature>
<dbReference type="RefSeq" id="WP_382384821.1">
    <property type="nucleotide sequence ID" value="NZ_JBHMEZ010000032.1"/>
</dbReference>
<keyword evidence="1" id="KW-0732">Signal</keyword>
<organism evidence="2 3">
    <name type="scientific">Formosa undariae</name>
    <dbReference type="NCBI Taxonomy" id="1325436"/>
    <lineage>
        <taxon>Bacteria</taxon>
        <taxon>Pseudomonadati</taxon>
        <taxon>Bacteroidota</taxon>
        <taxon>Flavobacteriia</taxon>
        <taxon>Flavobacteriales</taxon>
        <taxon>Flavobacteriaceae</taxon>
        <taxon>Formosa</taxon>
    </lineage>
</organism>
<evidence type="ECO:0000256" key="1">
    <source>
        <dbReference type="SAM" id="SignalP"/>
    </source>
</evidence>
<evidence type="ECO:0000313" key="3">
    <source>
        <dbReference type="Proteomes" id="UP001589605"/>
    </source>
</evidence>
<reference evidence="2 3" key="1">
    <citation type="submission" date="2024-09" db="EMBL/GenBank/DDBJ databases">
        <authorList>
            <person name="Sun Q."/>
            <person name="Mori K."/>
        </authorList>
    </citation>
    <scope>NUCLEOTIDE SEQUENCE [LARGE SCALE GENOMIC DNA]</scope>
    <source>
        <strain evidence="2 3">CECT 8286</strain>
    </source>
</reference>
<feature type="chain" id="PRO_5046319169" evidence="1">
    <location>
        <begin position="20"/>
        <end position="263"/>
    </location>
</feature>
<comment type="caution">
    <text evidence="2">The sequence shown here is derived from an EMBL/GenBank/DDBJ whole genome shotgun (WGS) entry which is preliminary data.</text>
</comment>
<keyword evidence="3" id="KW-1185">Reference proteome</keyword>
<protein>
    <submittedName>
        <fullName evidence="2">Carboxypeptidase-like regulatory domain-containing protein</fullName>
    </submittedName>
</protein>
<evidence type="ECO:0000313" key="2">
    <source>
        <dbReference type="EMBL" id="MFB9055107.1"/>
    </source>
</evidence>
<dbReference type="InterPro" id="IPR008969">
    <property type="entry name" value="CarboxyPept-like_regulatory"/>
</dbReference>
<gene>
    <name evidence="2" type="ORF">ACFFVB_18655</name>
</gene>
<dbReference type="Pfam" id="PF13715">
    <property type="entry name" value="CarbopepD_reg_2"/>
    <property type="match status" value="1"/>
</dbReference>
<accession>A0ABV5F6Q1</accession>
<dbReference type="EMBL" id="JBHMEZ010000032">
    <property type="protein sequence ID" value="MFB9055107.1"/>
    <property type="molecule type" value="Genomic_DNA"/>
</dbReference>
<name>A0ABV5F6Q1_9FLAO</name>
<dbReference type="SUPFAM" id="SSF49464">
    <property type="entry name" value="Carboxypeptidase regulatory domain-like"/>
    <property type="match status" value="1"/>
</dbReference>
<proteinExistence type="predicted"/>
<dbReference type="Proteomes" id="UP001589605">
    <property type="component" value="Unassembled WGS sequence"/>
</dbReference>
<sequence length="263" mass="29336">MKKLLLFLICLFSIGSLTAQTINRVEILGRIVVADTDDIEGVTIYNTASNTGTITNAQGDFKIKAGLLDTIEISALQFETITVKIDLEIIESKQLTVFLVQHINRLNEVVIMPYGLTGVLSKDLGKFKTFKPDLESINFGIDDIAAYEFADDYHSEADLSILNQGEFYNGLNIVAIANTFLKPLFKKKENKNQKIVKETEANLGLRGIYSFSFISENFGIPNDQVEAFINDIDLNINSTLLEAGQEMQLIEYLSKESKAFLSN</sequence>